<reference evidence="2 3" key="1">
    <citation type="journal article" date="2007" name="Int. J. Syst. Evol. Microbiol.">
        <title>Description of Pelomonas aquatica sp. nov. and Pelomonas puraquae sp. nov., isolated from industrial and haemodialysis water.</title>
        <authorList>
            <person name="Gomila M."/>
            <person name="Bowien B."/>
            <person name="Falsen E."/>
            <person name="Moore E.R."/>
            <person name="Lalucat J."/>
        </authorList>
    </citation>
    <scope>NUCLEOTIDE SEQUENCE [LARGE SCALE GENOMIC DNA]</scope>
    <source>
        <strain evidence="2 3">CCUG 52769</strain>
    </source>
</reference>
<protein>
    <recommendedName>
        <fullName evidence="4">DUF4382 domain-containing protein</fullName>
    </recommendedName>
</protein>
<dbReference type="PROSITE" id="PS51257">
    <property type="entry name" value="PROKAR_LIPOPROTEIN"/>
    <property type="match status" value="1"/>
</dbReference>
<organism evidence="2 3">
    <name type="scientific">Roseateles puraquae</name>
    <dbReference type="NCBI Taxonomy" id="431059"/>
    <lineage>
        <taxon>Bacteria</taxon>
        <taxon>Pseudomonadati</taxon>
        <taxon>Pseudomonadota</taxon>
        <taxon>Betaproteobacteria</taxon>
        <taxon>Burkholderiales</taxon>
        <taxon>Sphaerotilaceae</taxon>
        <taxon>Roseateles</taxon>
    </lineage>
</organism>
<keyword evidence="3" id="KW-1185">Reference proteome</keyword>
<dbReference type="EMBL" id="NISI01000014">
    <property type="protein sequence ID" value="OWR00807.1"/>
    <property type="molecule type" value="Genomic_DNA"/>
</dbReference>
<feature type="signal peptide" evidence="1">
    <location>
        <begin position="1"/>
        <end position="23"/>
    </location>
</feature>
<accession>A0A254MZP7</accession>
<sequence length="361" mass="36633">MSFRLISTSAASAAAAAFMVGCATVPPVAPNQLMTAPAPVTFAGNVAGEATDFVFMLIPDANPATPGLALRAGDSLLLSMPSAFKRNAATSVSADTDANLVLTKGWAQGAVRLAGQYRVSFDEAAHAMRVTALVDVPASGANAPGIKVIHLRGRTFLNPMPGDYPVSVSQVSATGGATARWQGQLKVLDVAPAARLAPSNFQLPPGVNGDFQKVATGAVAPQTLGLLLWGANGAALNGVGIAARDLTRYPKYTGGLLVQDTNGDHRLDPAVDKVVGGIIGAAPQGATGQAATSPIGADGRPVLSGEVQRNAAYPAAVGGGKPNPGLLTVQFKSGSLPGLYRPTFELIGGNAYQFTIEAVMP</sequence>
<feature type="chain" id="PRO_5013304556" description="DUF4382 domain-containing protein" evidence="1">
    <location>
        <begin position="24"/>
        <end position="361"/>
    </location>
</feature>
<name>A0A254MZP7_9BURK</name>
<dbReference type="AlphaFoldDB" id="A0A254MZP7"/>
<comment type="caution">
    <text evidence="2">The sequence shown here is derived from an EMBL/GenBank/DDBJ whole genome shotgun (WGS) entry which is preliminary data.</text>
</comment>
<evidence type="ECO:0000313" key="2">
    <source>
        <dbReference type="EMBL" id="OWR00807.1"/>
    </source>
</evidence>
<gene>
    <name evidence="2" type="ORF">CDO81_24055</name>
</gene>
<keyword evidence="1" id="KW-0732">Signal</keyword>
<evidence type="ECO:0000256" key="1">
    <source>
        <dbReference type="SAM" id="SignalP"/>
    </source>
</evidence>
<evidence type="ECO:0008006" key="4">
    <source>
        <dbReference type="Google" id="ProtNLM"/>
    </source>
</evidence>
<proteinExistence type="predicted"/>
<evidence type="ECO:0000313" key="3">
    <source>
        <dbReference type="Proteomes" id="UP000197446"/>
    </source>
</evidence>
<dbReference type="Proteomes" id="UP000197446">
    <property type="component" value="Unassembled WGS sequence"/>
</dbReference>